<dbReference type="GO" id="GO:0000293">
    <property type="term" value="F:ferric-chelate reductase activity"/>
    <property type="evidence" value="ECO:0007669"/>
    <property type="project" value="UniProtKB-ARBA"/>
</dbReference>
<feature type="transmembrane region" description="Helical" evidence="10">
    <location>
        <begin position="322"/>
        <end position="344"/>
    </location>
</feature>
<dbReference type="Pfam" id="PF08030">
    <property type="entry name" value="NAD_binding_6"/>
    <property type="match status" value="1"/>
</dbReference>
<keyword evidence="3" id="KW-0813">Transport</keyword>
<dbReference type="Gene3D" id="3.40.50.80">
    <property type="entry name" value="Nucleotide-binding domain of ferredoxin-NADP reductase (FNR) module"/>
    <property type="match status" value="1"/>
</dbReference>
<dbReference type="InterPro" id="IPR039261">
    <property type="entry name" value="FNR_nucleotide-bd"/>
</dbReference>
<feature type="transmembrane region" description="Helical" evidence="10">
    <location>
        <begin position="53"/>
        <end position="78"/>
    </location>
</feature>
<organism evidence="12 13">
    <name type="scientific">Polychaeton citri CBS 116435</name>
    <dbReference type="NCBI Taxonomy" id="1314669"/>
    <lineage>
        <taxon>Eukaryota</taxon>
        <taxon>Fungi</taxon>
        <taxon>Dikarya</taxon>
        <taxon>Ascomycota</taxon>
        <taxon>Pezizomycotina</taxon>
        <taxon>Dothideomycetes</taxon>
        <taxon>Dothideomycetidae</taxon>
        <taxon>Capnodiales</taxon>
        <taxon>Capnodiaceae</taxon>
        <taxon>Polychaeton</taxon>
    </lineage>
</organism>
<sequence length="639" mass="71773">MKDAPVDSVAADHGAPAVWSVNNGASLPSAVSLTTQDHRRPEWIELLSRERQFAWRIVIVYQVVLLGLVAIFSTIHWLRRLRRHLSKRFRISRKLSKSRSHSHNIIKSSDELFVKANSVSSSEGSLVDGKSYAPGSDEGSPLLPAVKQHAVDSHTRRRWNKSIRSFLMYQPRPIGFVNKTLPGNATTLFILCLFLLNAFVACYRVQFRMPYVFLFSDRSGLLFVGNLPWLYILAAKNQPLQFLTGHSYEGLNIFHRRLGEWLCLLALAHAATELAAWYYFLLPLGVSLVKYLTFGIILLGSGAFFSYELLYVTSLASFRQRWYELFLGSHVVLQLAALVMVYLHHHRTRTYVGTALAIFLIDRIVFRLLVKLRTVQAELAVLEDGQTMMLSADWAIAQPSLLSLRRDVSRGWQPMAHVFIAVPALGRSHRFQSHPFTIASAAPHKGSHHAWLSLIIRAHRGFTGDLLDLACNQQSVPVRFDGPYGSVHALEMLQDSDTAIVVAGGSGIAVAYPLLWALLHGDNSEDHDMFPTRVQQVHLIWIVQEASHLEWIGRERLAELQQMGLKLVLPSPTKTSGRPDVRSLLRICMGMGTQSPKDDRSIGVIVSGPDGLNRTVRNVCAEHVREGHDIDIAVEKFGW</sequence>
<evidence type="ECO:0000256" key="10">
    <source>
        <dbReference type="SAM" id="Phobius"/>
    </source>
</evidence>
<dbReference type="InterPro" id="IPR013121">
    <property type="entry name" value="Fe_red_NAD-bd_6"/>
</dbReference>
<evidence type="ECO:0000256" key="1">
    <source>
        <dbReference type="ARBA" id="ARBA00004141"/>
    </source>
</evidence>
<dbReference type="GO" id="GO:0015677">
    <property type="term" value="P:copper ion import"/>
    <property type="evidence" value="ECO:0007669"/>
    <property type="project" value="TreeGrafter"/>
</dbReference>
<dbReference type="AlphaFoldDB" id="A0A9P4URL3"/>
<dbReference type="PROSITE" id="PS51384">
    <property type="entry name" value="FAD_FR"/>
    <property type="match status" value="1"/>
</dbReference>
<evidence type="ECO:0000256" key="8">
    <source>
        <dbReference type="ARBA" id="ARBA00023065"/>
    </source>
</evidence>
<dbReference type="Proteomes" id="UP000799441">
    <property type="component" value="Unassembled WGS sequence"/>
</dbReference>
<dbReference type="CDD" id="cd06186">
    <property type="entry name" value="NOX_Duox_like_FAD_NADP"/>
    <property type="match status" value="1"/>
</dbReference>
<evidence type="ECO:0000256" key="9">
    <source>
        <dbReference type="ARBA" id="ARBA00023136"/>
    </source>
</evidence>
<gene>
    <name evidence="12" type="ORF">K431DRAFT_280473</name>
</gene>
<dbReference type="InterPro" id="IPR017927">
    <property type="entry name" value="FAD-bd_FR_type"/>
</dbReference>
<evidence type="ECO:0000313" key="13">
    <source>
        <dbReference type="Proteomes" id="UP000799441"/>
    </source>
</evidence>
<dbReference type="GO" id="GO:0006879">
    <property type="term" value="P:intracellular iron ion homeostasis"/>
    <property type="evidence" value="ECO:0007669"/>
    <property type="project" value="TreeGrafter"/>
</dbReference>
<feature type="transmembrane region" description="Helical" evidence="10">
    <location>
        <begin position="258"/>
        <end position="279"/>
    </location>
</feature>
<evidence type="ECO:0000256" key="4">
    <source>
        <dbReference type="ARBA" id="ARBA00022692"/>
    </source>
</evidence>
<evidence type="ECO:0000256" key="2">
    <source>
        <dbReference type="ARBA" id="ARBA00006278"/>
    </source>
</evidence>
<dbReference type="SFLD" id="SFLDG01168">
    <property type="entry name" value="Ferric_reductase_subgroup_(FRE"/>
    <property type="match status" value="1"/>
</dbReference>
<dbReference type="Pfam" id="PF08022">
    <property type="entry name" value="FAD_binding_8"/>
    <property type="match status" value="1"/>
</dbReference>
<dbReference type="Pfam" id="PF01794">
    <property type="entry name" value="Ferric_reduct"/>
    <property type="match status" value="1"/>
</dbReference>
<feature type="transmembrane region" description="Helical" evidence="10">
    <location>
        <begin position="291"/>
        <end position="310"/>
    </location>
</feature>
<feature type="transmembrane region" description="Helical" evidence="10">
    <location>
        <begin position="350"/>
        <end position="370"/>
    </location>
</feature>
<evidence type="ECO:0000256" key="6">
    <source>
        <dbReference type="ARBA" id="ARBA00022989"/>
    </source>
</evidence>
<keyword evidence="9 10" id="KW-0472">Membrane</keyword>
<dbReference type="InterPro" id="IPR051410">
    <property type="entry name" value="Ferric/Cupric_Reductase"/>
</dbReference>
<dbReference type="SUPFAM" id="SSF52343">
    <property type="entry name" value="Ferredoxin reductase-like, C-terminal NADP-linked domain"/>
    <property type="match status" value="1"/>
</dbReference>
<comment type="caution">
    <text evidence="12">The sequence shown here is derived from an EMBL/GenBank/DDBJ whole genome shotgun (WGS) entry which is preliminary data.</text>
</comment>
<dbReference type="GO" id="GO:0005886">
    <property type="term" value="C:plasma membrane"/>
    <property type="evidence" value="ECO:0007669"/>
    <property type="project" value="TreeGrafter"/>
</dbReference>
<dbReference type="SFLD" id="SFLDS00052">
    <property type="entry name" value="Ferric_Reductase_Domain"/>
    <property type="match status" value="1"/>
</dbReference>
<dbReference type="InterPro" id="IPR013112">
    <property type="entry name" value="FAD-bd_8"/>
</dbReference>
<comment type="similarity">
    <text evidence="2">Belongs to the ferric reductase (FRE) family.</text>
</comment>
<keyword evidence="6 10" id="KW-1133">Transmembrane helix</keyword>
<dbReference type="PANTHER" id="PTHR32361">
    <property type="entry name" value="FERRIC/CUPRIC REDUCTASE TRANSMEMBRANE COMPONENT"/>
    <property type="match status" value="1"/>
</dbReference>
<protein>
    <recommendedName>
        <fullName evidence="11">FAD-binding FR-type domain-containing protein</fullName>
    </recommendedName>
</protein>
<reference evidence="12" key="1">
    <citation type="journal article" date="2020" name="Stud. Mycol.">
        <title>101 Dothideomycetes genomes: a test case for predicting lifestyles and emergence of pathogens.</title>
        <authorList>
            <person name="Haridas S."/>
            <person name="Albert R."/>
            <person name="Binder M."/>
            <person name="Bloem J."/>
            <person name="Labutti K."/>
            <person name="Salamov A."/>
            <person name="Andreopoulos B."/>
            <person name="Baker S."/>
            <person name="Barry K."/>
            <person name="Bills G."/>
            <person name="Bluhm B."/>
            <person name="Cannon C."/>
            <person name="Castanera R."/>
            <person name="Culley D."/>
            <person name="Daum C."/>
            <person name="Ezra D."/>
            <person name="Gonzalez J."/>
            <person name="Henrissat B."/>
            <person name="Kuo A."/>
            <person name="Liang C."/>
            <person name="Lipzen A."/>
            <person name="Lutzoni F."/>
            <person name="Magnuson J."/>
            <person name="Mondo S."/>
            <person name="Nolan M."/>
            <person name="Ohm R."/>
            <person name="Pangilinan J."/>
            <person name="Park H.-J."/>
            <person name="Ramirez L."/>
            <person name="Alfaro M."/>
            <person name="Sun H."/>
            <person name="Tritt A."/>
            <person name="Yoshinaga Y."/>
            <person name="Zwiers L.-H."/>
            <person name="Turgeon B."/>
            <person name="Goodwin S."/>
            <person name="Spatafora J."/>
            <person name="Crous P."/>
            <person name="Grigoriev I."/>
        </authorList>
    </citation>
    <scope>NUCLEOTIDE SEQUENCE</scope>
    <source>
        <strain evidence="12">CBS 116435</strain>
    </source>
</reference>
<comment type="subcellular location">
    <subcellularLocation>
        <location evidence="1">Membrane</location>
        <topology evidence="1">Multi-pass membrane protein</topology>
    </subcellularLocation>
</comment>
<evidence type="ECO:0000259" key="11">
    <source>
        <dbReference type="PROSITE" id="PS51384"/>
    </source>
</evidence>
<dbReference type="EMBL" id="MU003766">
    <property type="protein sequence ID" value="KAF2725757.1"/>
    <property type="molecule type" value="Genomic_DNA"/>
</dbReference>
<dbReference type="GO" id="GO:0006826">
    <property type="term" value="P:iron ion transport"/>
    <property type="evidence" value="ECO:0007669"/>
    <property type="project" value="TreeGrafter"/>
</dbReference>
<evidence type="ECO:0000256" key="7">
    <source>
        <dbReference type="ARBA" id="ARBA00023002"/>
    </source>
</evidence>
<proteinExistence type="inferred from homology"/>
<keyword evidence="8" id="KW-0406">Ion transport</keyword>
<evidence type="ECO:0000256" key="3">
    <source>
        <dbReference type="ARBA" id="ARBA00022448"/>
    </source>
</evidence>
<keyword evidence="5" id="KW-0249">Electron transport</keyword>
<keyword evidence="7" id="KW-0560">Oxidoreductase</keyword>
<name>A0A9P4URL3_9PEZI</name>
<keyword evidence="13" id="KW-1185">Reference proteome</keyword>
<evidence type="ECO:0000313" key="12">
    <source>
        <dbReference type="EMBL" id="KAF2725757.1"/>
    </source>
</evidence>
<keyword evidence="4 10" id="KW-0812">Transmembrane</keyword>
<evidence type="ECO:0000256" key="5">
    <source>
        <dbReference type="ARBA" id="ARBA00022982"/>
    </source>
</evidence>
<feature type="transmembrane region" description="Helical" evidence="10">
    <location>
        <begin position="188"/>
        <end position="207"/>
    </location>
</feature>
<dbReference type="InterPro" id="IPR013130">
    <property type="entry name" value="Fe3_Rdtase_TM_dom"/>
</dbReference>
<feature type="domain" description="FAD-binding FR-type" evidence="11">
    <location>
        <begin position="348"/>
        <end position="490"/>
    </location>
</feature>
<dbReference type="OrthoDB" id="17725at2759"/>
<dbReference type="PANTHER" id="PTHR32361:SF28">
    <property type="entry name" value="FRP1P"/>
    <property type="match status" value="1"/>
</dbReference>
<accession>A0A9P4URL3</accession>